<dbReference type="Pfam" id="PF08531">
    <property type="entry name" value="Bac_rhamnosid_N"/>
    <property type="match status" value="1"/>
</dbReference>
<sequence>MTDQVFAGLNSLTVELSDGWSRGSVGIFLVSDQVALLAQLILELADGSTEIVGTRDD</sequence>
<comment type="caution">
    <text evidence="2">The sequence shown here is derived from an EMBL/GenBank/DDBJ whole genome shotgun (WGS) entry which is preliminary data.</text>
</comment>
<dbReference type="Gene3D" id="2.60.120.260">
    <property type="entry name" value="Galactose-binding domain-like"/>
    <property type="match status" value="1"/>
</dbReference>
<protein>
    <recommendedName>
        <fullName evidence="1">Bacterial alpha-L-rhamnosidase N-terminal domain-containing protein</fullName>
    </recommendedName>
</protein>
<dbReference type="InterPro" id="IPR013737">
    <property type="entry name" value="Bac_rhamnosid_N"/>
</dbReference>
<evidence type="ECO:0000313" key="3">
    <source>
        <dbReference type="Proteomes" id="UP000776164"/>
    </source>
</evidence>
<name>A0ABS2L0N9_9MICO</name>
<gene>
    <name evidence="2" type="ORF">JOE66_000284</name>
</gene>
<keyword evidence="3" id="KW-1185">Reference proteome</keyword>
<feature type="domain" description="Bacterial alpha-L-rhamnosidase N-terminal" evidence="1">
    <location>
        <begin position="2"/>
        <end position="55"/>
    </location>
</feature>
<dbReference type="Proteomes" id="UP000776164">
    <property type="component" value="Unassembled WGS sequence"/>
</dbReference>
<evidence type="ECO:0000313" key="2">
    <source>
        <dbReference type="EMBL" id="MBM7470650.1"/>
    </source>
</evidence>
<organism evidence="2 3">
    <name type="scientific">Subtercola frigoramans</name>
    <dbReference type="NCBI Taxonomy" id="120298"/>
    <lineage>
        <taxon>Bacteria</taxon>
        <taxon>Bacillati</taxon>
        <taxon>Actinomycetota</taxon>
        <taxon>Actinomycetes</taxon>
        <taxon>Micrococcales</taxon>
        <taxon>Microbacteriaceae</taxon>
        <taxon>Subtercola</taxon>
    </lineage>
</organism>
<evidence type="ECO:0000259" key="1">
    <source>
        <dbReference type="Pfam" id="PF08531"/>
    </source>
</evidence>
<proteinExistence type="predicted"/>
<dbReference type="EMBL" id="JAFBBU010000001">
    <property type="protein sequence ID" value="MBM7470650.1"/>
    <property type="molecule type" value="Genomic_DNA"/>
</dbReference>
<accession>A0ABS2L0N9</accession>
<reference evidence="2 3" key="1">
    <citation type="submission" date="2021-01" db="EMBL/GenBank/DDBJ databases">
        <title>Sequencing the genomes of 1000 actinobacteria strains.</title>
        <authorList>
            <person name="Klenk H.-P."/>
        </authorList>
    </citation>
    <scope>NUCLEOTIDE SEQUENCE [LARGE SCALE GENOMIC DNA]</scope>
    <source>
        <strain evidence="2 3">DSM 13057</strain>
    </source>
</reference>